<proteinExistence type="predicted"/>
<keyword evidence="3" id="KW-1185">Reference proteome</keyword>
<dbReference type="Proteomes" id="UP000274327">
    <property type="component" value="Unassembled WGS sequence"/>
</dbReference>
<dbReference type="AlphaFoldDB" id="A0A3R8X5N8"/>
<organism evidence="2 3">
    <name type="scientific">Brachybacterium paraconglomeratum</name>
    <dbReference type="NCBI Taxonomy" id="173362"/>
    <lineage>
        <taxon>Bacteria</taxon>
        <taxon>Bacillati</taxon>
        <taxon>Actinomycetota</taxon>
        <taxon>Actinomycetes</taxon>
        <taxon>Micrococcales</taxon>
        <taxon>Dermabacteraceae</taxon>
        <taxon>Brachybacterium</taxon>
    </lineage>
</organism>
<dbReference type="InterPro" id="IPR010598">
    <property type="entry name" value="C5-epim_C"/>
</dbReference>
<protein>
    <recommendedName>
        <fullName evidence="1">D-glucuronyl C5-epimerase C-terminal domain-containing protein</fullName>
    </recommendedName>
</protein>
<gene>
    <name evidence="2" type="ORF">DS079_09610</name>
</gene>
<dbReference type="Pfam" id="PF06662">
    <property type="entry name" value="C5-epim_C"/>
    <property type="match status" value="1"/>
</dbReference>
<evidence type="ECO:0000313" key="3">
    <source>
        <dbReference type="Proteomes" id="UP000274327"/>
    </source>
</evidence>
<name>A0A3R8X5N8_9MICO</name>
<accession>A0A3R8X5N8</accession>
<evidence type="ECO:0000313" key="2">
    <source>
        <dbReference type="EMBL" id="RRR18452.1"/>
    </source>
</evidence>
<sequence>MRTRLAARQPRRRGKSSAYAPVISCEHGSRHEWDCDLAVFLTVPVSMRWVRWAVTSEIEYITNEAEVGLPPLQSSRRTVWNYYRIEFLPHGYPGRRTGDVLYAHPIYGPYVIADYIAQYRRTKDDVFLEAAKHVTDAAVEQMTPVGDGLAFLYSQDKTAVSSRSHTFYSGLTQARYVECLKNLVQLPDTERFQEPLSRVLKSLLVPAEEGGVARYTDDGGLIIEEYPSLAPDCTLNGWTTATVILRDYARLTGDELGWEIFRKSVRGLERLIPIYDVPELANSRYRLTGVASIQVAAKGADLEVVDCEVEMPGSGTFSAKDVRDPAGEALKSGPRHVADGNAEALVLSLSRLTWPTPNTVHLTIRASEPGEVMLGIGDGEYSPMSKDLPVSSFRELATVPVEAGENRVSVAIPWNDAELVSYPTGFGKALAGRQFNQYHWIHVDTLGKIVEETGSDILAYYREKWMRYPEKWPEMPQYQDERITLERFDPKRHK</sequence>
<reference evidence="2 3" key="1">
    <citation type="submission" date="2018-07" db="EMBL/GenBank/DDBJ databases">
        <title>Brachybacteriurn paraconglorneratum KCTC 9916.</title>
        <authorList>
            <person name="Li Y."/>
        </authorList>
    </citation>
    <scope>NUCLEOTIDE SEQUENCE [LARGE SCALE GENOMIC DNA]</scope>
    <source>
        <strain evidence="2 3">KCTC 9916</strain>
    </source>
</reference>
<comment type="caution">
    <text evidence="2">The sequence shown here is derived from an EMBL/GenBank/DDBJ whole genome shotgun (WGS) entry which is preliminary data.</text>
</comment>
<dbReference type="EMBL" id="QOCI01000007">
    <property type="protein sequence ID" value="RRR18452.1"/>
    <property type="molecule type" value="Genomic_DNA"/>
</dbReference>
<evidence type="ECO:0000259" key="1">
    <source>
        <dbReference type="Pfam" id="PF06662"/>
    </source>
</evidence>
<feature type="domain" description="D-glucuronyl C5-epimerase C-terminal" evidence="1">
    <location>
        <begin position="163"/>
        <end position="295"/>
    </location>
</feature>